<dbReference type="PANTHER" id="PTHR42852">
    <property type="entry name" value="THIOL:DISULFIDE INTERCHANGE PROTEIN DSBE"/>
    <property type="match status" value="1"/>
</dbReference>
<dbReference type="AlphaFoldDB" id="A0A1T5N5C8"/>
<feature type="domain" description="Thioredoxin" evidence="1">
    <location>
        <begin position="12"/>
        <end position="188"/>
    </location>
</feature>
<dbReference type="Proteomes" id="UP000190166">
    <property type="component" value="Unassembled WGS sequence"/>
</dbReference>
<accession>A0A1T5N5C8</accession>
<proteinExistence type="predicted"/>
<organism evidence="2 3">
    <name type="scientific">Chitinophaga ginsengisegetis</name>
    <dbReference type="NCBI Taxonomy" id="393003"/>
    <lineage>
        <taxon>Bacteria</taxon>
        <taxon>Pseudomonadati</taxon>
        <taxon>Bacteroidota</taxon>
        <taxon>Chitinophagia</taxon>
        <taxon>Chitinophagales</taxon>
        <taxon>Chitinophagaceae</taxon>
        <taxon>Chitinophaga</taxon>
    </lineage>
</organism>
<dbReference type="CDD" id="cd02966">
    <property type="entry name" value="TlpA_like_family"/>
    <property type="match status" value="1"/>
</dbReference>
<gene>
    <name evidence="2" type="ORF">SAMN05660461_0480</name>
</gene>
<dbReference type="InterPro" id="IPR036249">
    <property type="entry name" value="Thioredoxin-like_sf"/>
</dbReference>
<dbReference type="PROSITE" id="PS51352">
    <property type="entry name" value="THIOREDOXIN_2"/>
    <property type="match status" value="1"/>
</dbReference>
<protein>
    <submittedName>
        <fullName evidence="2">Thiol-disulfide isomerase or thioredoxin</fullName>
    </submittedName>
</protein>
<name>A0A1T5N5C8_9BACT</name>
<dbReference type="PANTHER" id="PTHR42852:SF13">
    <property type="entry name" value="PROTEIN DIPZ"/>
    <property type="match status" value="1"/>
</dbReference>
<dbReference type="InterPro" id="IPR013766">
    <property type="entry name" value="Thioredoxin_domain"/>
</dbReference>
<dbReference type="InterPro" id="IPR050553">
    <property type="entry name" value="Thioredoxin_ResA/DsbE_sf"/>
</dbReference>
<dbReference type="Pfam" id="PF00085">
    <property type="entry name" value="Thioredoxin"/>
    <property type="match status" value="1"/>
</dbReference>
<dbReference type="RefSeq" id="WP_079467813.1">
    <property type="nucleotide sequence ID" value="NZ_FUZZ01000001.1"/>
</dbReference>
<dbReference type="EMBL" id="FUZZ01000001">
    <property type="protein sequence ID" value="SKC95682.1"/>
    <property type="molecule type" value="Genomic_DNA"/>
</dbReference>
<keyword evidence="2" id="KW-0413">Isomerase</keyword>
<sequence length="188" mass="21299">MKKILLTGVVIIALAQILSAQKLYSFLDNGEPVNKYPAVTWLKESGITKFEQDKIYVIELWATWCKPCIKSMPHMSELATKFKGKITFISQGVWESDTAKVRQFITDHAAFFTNSMVAFDGGKDKADFDRNWLKPSGTIGIPRTFLIRNNKIAWITDPFVLTDEHLQMLVEGKLTAETAKAIVQKNKQ</sequence>
<dbReference type="Gene3D" id="3.40.30.10">
    <property type="entry name" value="Glutaredoxin"/>
    <property type="match status" value="1"/>
</dbReference>
<dbReference type="SUPFAM" id="SSF52833">
    <property type="entry name" value="Thioredoxin-like"/>
    <property type="match status" value="1"/>
</dbReference>
<evidence type="ECO:0000313" key="3">
    <source>
        <dbReference type="Proteomes" id="UP000190166"/>
    </source>
</evidence>
<dbReference type="GO" id="GO:0016853">
    <property type="term" value="F:isomerase activity"/>
    <property type="evidence" value="ECO:0007669"/>
    <property type="project" value="UniProtKB-KW"/>
</dbReference>
<evidence type="ECO:0000259" key="1">
    <source>
        <dbReference type="PROSITE" id="PS51352"/>
    </source>
</evidence>
<dbReference type="STRING" id="393003.SAMN05660461_0480"/>
<reference evidence="2 3" key="1">
    <citation type="submission" date="2017-02" db="EMBL/GenBank/DDBJ databases">
        <authorList>
            <person name="Peterson S.W."/>
        </authorList>
    </citation>
    <scope>NUCLEOTIDE SEQUENCE [LARGE SCALE GENOMIC DNA]</scope>
    <source>
        <strain evidence="2 3">DSM 18108</strain>
    </source>
</reference>
<keyword evidence="3" id="KW-1185">Reference proteome</keyword>
<evidence type="ECO:0000313" key="2">
    <source>
        <dbReference type="EMBL" id="SKC95682.1"/>
    </source>
</evidence>